<dbReference type="SUPFAM" id="SSF51735">
    <property type="entry name" value="NAD(P)-binding Rossmann-fold domains"/>
    <property type="match status" value="1"/>
</dbReference>
<gene>
    <name evidence="4" type="ordered locus">Clim_2237</name>
</gene>
<dbReference type="GO" id="GO:0009523">
    <property type="term" value="C:photosystem II"/>
    <property type="evidence" value="ECO:0007669"/>
    <property type="project" value="UniProtKB-KW"/>
</dbReference>
<dbReference type="PANTHER" id="PTHR47128:SF2">
    <property type="entry name" value="PROTEIN HIGH CHLOROPHYLL FLUORESCENCE PHENOTYPE 244, CHLOROPLASTIC"/>
    <property type="match status" value="1"/>
</dbReference>
<dbReference type="CDD" id="cd05243">
    <property type="entry name" value="SDR_a5"/>
    <property type="match status" value="1"/>
</dbReference>
<name>B3EH99_CHLL2</name>
<evidence type="ECO:0000256" key="2">
    <source>
        <dbReference type="ARBA" id="ARBA00023276"/>
    </source>
</evidence>
<dbReference type="InterPro" id="IPR016040">
    <property type="entry name" value="NAD(P)-bd_dom"/>
</dbReference>
<proteinExistence type="predicted"/>
<evidence type="ECO:0000256" key="1">
    <source>
        <dbReference type="ARBA" id="ARBA00022531"/>
    </source>
</evidence>
<dbReference type="KEGG" id="cli:Clim_2237"/>
<dbReference type="Gene3D" id="3.40.50.720">
    <property type="entry name" value="NAD(P)-binding Rossmann-like Domain"/>
    <property type="match status" value="1"/>
</dbReference>
<keyword evidence="1" id="KW-0602">Photosynthesis</keyword>
<sequence>MINQTMKMMNKQIVLVAGASGYLGRYVTKEFSDRGYAVRALVRNPEKLAAEGTNLEPATASLVKEVVKGDAADPASLKNACKGVDIVFSCMGLTKPQENLTSEQVDHLGNRALLEDALSYGVKKFIYISVFNAEKMMDVDVVKAHELFVSDLLSSGISCTVIRPTGFFSDMGMFLSSARSGHMFMLGDGENRVNPIHGADLAKVCVDAADSSEKEICVGGPDTYTFNETMNMAFEAVGKSPWITHIPMWVGDAALFVTGIFNPSLAGVLAFAVSVSGLDNVAPANGTNHLGEFYRDLAAKGETKQ</sequence>
<dbReference type="InterPro" id="IPR036291">
    <property type="entry name" value="NAD(P)-bd_dom_sf"/>
</dbReference>
<reference evidence="4 5" key="1">
    <citation type="submission" date="2008-05" db="EMBL/GenBank/DDBJ databases">
        <title>Complete sequence of Chlorobium limicola DSM 245.</title>
        <authorList>
            <consortium name="US DOE Joint Genome Institute"/>
            <person name="Lucas S."/>
            <person name="Copeland A."/>
            <person name="Lapidus A."/>
            <person name="Glavina del Rio T."/>
            <person name="Dalin E."/>
            <person name="Tice H."/>
            <person name="Bruce D."/>
            <person name="Goodwin L."/>
            <person name="Pitluck S."/>
            <person name="Schmutz J."/>
            <person name="Larimer F."/>
            <person name="Land M."/>
            <person name="Hauser L."/>
            <person name="Kyrpides N."/>
            <person name="Ovchinnikova G."/>
            <person name="Zhao F."/>
            <person name="Li T."/>
            <person name="Liu Z."/>
            <person name="Overmann J."/>
            <person name="Bryant D.A."/>
            <person name="Richardson P."/>
        </authorList>
    </citation>
    <scope>NUCLEOTIDE SEQUENCE [LARGE SCALE GENOMIC DNA]</scope>
    <source>
        <strain evidence="5">DSM 245 / NBRC 103803 / 6330</strain>
    </source>
</reference>
<dbReference type="Proteomes" id="UP000008841">
    <property type="component" value="Chromosome"/>
</dbReference>
<dbReference type="EMBL" id="CP001097">
    <property type="protein sequence ID" value="ACD91261.1"/>
    <property type="molecule type" value="Genomic_DNA"/>
</dbReference>
<protein>
    <submittedName>
        <fullName evidence="4">NmrA family protein</fullName>
    </submittedName>
</protein>
<dbReference type="GO" id="GO:0015979">
    <property type="term" value="P:photosynthesis"/>
    <property type="evidence" value="ECO:0007669"/>
    <property type="project" value="UniProtKB-KW"/>
</dbReference>
<evidence type="ECO:0000313" key="4">
    <source>
        <dbReference type="EMBL" id="ACD91261.1"/>
    </source>
</evidence>
<dbReference type="InterPro" id="IPR044256">
    <property type="entry name" value="HCF244-like"/>
</dbReference>
<keyword evidence="2" id="KW-0604">Photosystem II</keyword>
<dbReference type="AlphaFoldDB" id="B3EH99"/>
<dbReference type="Pfam" id="PF13460">
    <property type="entry name" value="NAD_binding_10"/>
    <property type="match status" value="1"/>
</dbReference>
<dbReference type="STRING" id="290315.Clim_2237"/>
<evidence type="ECO:0000259" key="3">
    <source>
        <dbReference type="Pfam" id="PF13460"/>
    </source>
</evidence>
<feature type="domain" description="NAD(P)-binding" evidence="3">
    <location>
        <begin position="18"/>
        <end position="210"/>
    </location>
</feature>
<dbReference type="HOGENOM" id="CLU_007383_6_6_10"/>
<dbReference type="eggNOG" id="COG0702">
    <property type="taxonomic scope" value="Bacteria"/>
</dbReference>
<evidence type="ECO:0000313" key="5">
    <source>
        <dbReference type="Proteomes" id="UP000008841"/>
    </source>
</evidence>
<accession>B3EH99</accession>
<organism evidence="4 5">
    <name type="scientific">Chlorobium limicola (strain DSM 245 / NBRC 103803 / 6330)</name>
    <dbReference type="NCBI Taxonomy" id="290315"/>
    <lineage>
        <taxon>Bacteria</taxon>
        <taxon>Pseudomonadati</taxon>
        <taxon>Chlorobiota</taxon>
        <taxon>Chlorobiia</taxon>
        <taxon>Chlorobiales</taxon>
        <taxon>Chlorobiaceae</taxon>
        <taxon>Chlorobium/Pelodictyon group</taxon>
        <taxon>Chlorobium</taxon>
    </lineage>
</organism>
<dbReference type="PANTHER" id="PTHR47128">
    <property type="match status" value="1"/>
</dbReference>